<protein>
    <submittedName>
        <fullName evidence="3">Uncharacterized protein LOC112494000 isoform X3</fullName>
    </submittedName>
</protein>
<reference evidence="3" key="1">
    <citation type="submission" date="2025-08" db="UniProtKB">
        <authorList>
            <consortium name="RefSeq"/>
        </authorList>
    </citation>
    <scope>IDENTIFICATION</scope>
</reference>
<dbReference type="GeneID" id="112494000"/>
<gene>
    <name evidence="3" type="primary">LOC112494000</name>
</gene>
<dbReference type="Proteomes" id="UP000694920">
    <property type="component" value="Unplaced"/>
</dbReference>
<organism evidence="2 3">
    <name type="scientific">Cephus cinctus</name>
    <name type="common">Wheat stem sawfly</name>
    <dbReference type="NCBI Taxonomy" id="211228"/>
    <lineage>
        <taxon>Eukaryota</taxon>
        <taxon>Metazoa</taxon>
        <taxon>Ecdysozoa</taxon>
        <taxon>Arthropoda</taxon>
        <taxon>Hexapoda</taxon>
        <taxon>Insecta</taxon>
        <taxon>Pterygota</taxon>
        <taxon>Neoptera</taxon>
        <taxon>Endopterygota</taxon>
        <taxon>Hymenoptera</taxon>
        <taxon>Cephoidea</taxon>
        <taxon>Cephidae</taxon>
        <taxon>Cephus</taxon>
    </lineage>
</organism>
<evidence type="ECO:0000256" key="1">
    <source>
        <dbReference type="SAM" id="MobiDB-lite"/>
    </source>
</evidence>
<keyword evidence="2" id="KW-1185">Reference proteome</keyword>
<evidence type="ECO:0000313" key="2">
    <source>
        <dbReference type="Proteomes" id="UP000694920"/>
    </source>
</evidence>
<dbReference type="RefSeq" id="XP_024938444.1">
    <property type="nucleotide sequence ID" value="XM_025082676.1"/>
</dbReference>
<name>A0AAJ7RD55_CEPCN</name>
<evidence type="ECO:0000313" key="3">
    <source>
        <dbReference type="RefSeq" id="XP_024938444.1"/>
    </source>
</evidence>
<proteinExistence type="predicted"/>
<dbReference type="AlphaFoldDB" id="A0AAJ7RD55"/>
<feature type="region of interest" description="Disordered" evidence="1">
    <location>
        <begin position="1"/>
        <end position="26"/>
    </location>
</feature>
<accession>A0AAJ7RD55</accession>
<sequence length="64" mass="6971">MTKLSLSTGIRIRSNPSAAGEHPEHNAGCELSAASTLRSSVNTSEFFVTLLRWYIASRSNCNTQ</sequence>